<dbReference type="AlphaFoldDB" id="A0A0J6FAF3"/>
<dbReference type="OrthoDB" id="2015405at2759"/>
<dbReference type="InterPro" id="IPR002563">
    <property type="entry name" value="Flavin_Rdtase-like_dom"/>
</dbReference>
<evidence type="ECO:0000256" key="1">
    <source>
        <dbReference type="ARBA" id="ARBA00023002"/>
    </source>
</evidence>
<evidence type="ECO:0000313" key="3">
    <source>
        <dbReference type="EMBL" id="KMM65934.1"/>
    </source>
</evidence>
<proteinExistence type="predicted"/>
<protein>
    <recommendedName>
        <fullName evidence="2">Flavin reductase like domain-containing protein</fullName>
    </recommendedName>
</protein>
<name>A0A0J6FAF3_COCPO</name>
<keyword evidence="1" id="KW-0560">Oxidoreductase</keyword>
<dbReference type="GO" id="GO:0010181">
    <property type="term" value="F:FMN binding"/>
    <property type="evidence" value="ECO:0007669"/>
    <property type="project" value="InterPro"/>
</dbReference>
<dbReference type="VEuPathDB" id="FungiDB:CPAG_02275"/>
<dbReference type="PANTHER" id="PTHR30466">
    <property type="entry name" value="FLAVIN REDUCTASE"/>
    <property type="match status" value="1"/>
</dbReference>
<dbReference type="SUPFAM" id="SSF50475">
    <property type="entry name" value="FMN-binding split barrel"/>
    <property type="match status" value="1"/>
</dbReference>
<dbReference type="InterPro" id="IPR012349">
    <property type="entry name" value="Split_barrel_FMN-bd"/>
</dbReference>
<reference evidence="4" key="3">
    <citation type="journal article" date="2010" name="Genome Res.">
        <title>Population genomic sequencing of Coccidioides fungi reveals recent hybridization and transposon control.</title>
        <authorList>
            <person name="Neafsey D.E."/>
            <person name="Barker B.M."/>
            <person name="Sharpton T.J."/>
            <person name="Stajich J.E."/>
            <person name="Park D.J."/>
            <person name="Whiston E."/>
            <person name="Hung C.-Y."/>
            <person name="McMahan C."/>
            <person name="White J."/>
            <person name="Sykes S."/>
            <person name="Heiman D."/>
            <person name="Young S."/>
            <person name="Zeng Q."/>
            <person name="Abouelleil A."/>
            <person name="Aftuck L."/>
            <person name="Bessette D."/>
            <person name="Brown A."/>
            <person name="FitzGerald M."/>
            <person name="Lui A."/>
            <person name="Macdonald J.P."/>
            <person name="Priest M."/>
            <person name="Orbach M.J."/>
            <person name="Galgiani J.N."/>
            <person name="Kirkland T.N."/>
            <person name="Cole G.T."/>
            <person name="Birren B.W."/>
            <person name="Henn M.R."/>
            <person name="Taylor J.W."/>
            <person name="Rounsley S.D."/>
        </authorList>
    </citation>
    <scope>NUCLEOTIDE SEQUENCE [LARGE SCALE GENOMIC DNA]</scope>
    <source>
        <strain evidence="4">RMSCC 3488</strain>
    </source>
</reference>
<dbReference type="SMART" id="SM00903">
    <property type="entry name" value="Flavin_Reduct"/>
    <property type="match status" value="1"/>
</dbReference>
<dbReference type="GO" id="GO:0042602">
    <property type="term" value="F:riboflavin reductase (NADPH) activity"/>
    <property type="evidence" value="ECO:0007669"/>
    <property type="project" value="TreeGrafter"/>
</dbReference>
<dbReference type="Pfam" id="PF01613">
    <property type="entry name" value="Flavin_Reduct"/>
    <property type="match status" value="1"/>
</dbReference>
<dbReference type="InterPro" id="IPR050268">
    <property type="entry name" value="NADH-dep_flavin_reductase"/>
</dbReference>
<dbReference type="Proteomes" id="UP000054567">
    <property type="component" value="Unassembled WGS sequence"/>
</dbReference>
<reference evidence="4" key="2">
    <citation type="journal article" date="2009" name="Genome Res.">
        <title>Comparative genomic analyses of the human fungal pathogens Coccidioides and their relatives.</title>
        <authorList>
            <person name="Sharpton T.J."/>
            <person name="Stajich J.E."/>
            <person name="Rounsley S.D."/>
            <person name="Gardner M.J."/>
            <person name="Wortman J.R."/>
            <person name="Jordar V.S."/>
            <person name="Maiti R."/>
            <person name="Kodira C.D."/>
            <person name="Neafsey D.E."/>
            <person name="Zeng Q."/>
            <person name="Hung C.-Y."/>
            <person name="McMahan C."/>
            <person name="Muszewska A."/>
            <person name="Grynberg M."/>
            <person name="Mandel M.A."/>
            <person name="Kellner E.M."/>
            <person name="Barker B.M."/>
            <person name="Galgiani J.N."/>
            <person name="Orbach M.J."/>
            <person name="Kirkland T.N."/>
            <person name="Cole G.T."/>
            <person name="Henn M.R."/>
            <person name="Birren B.W."/>
            <person name="Taylor J.W."/>
        </authorList>
    </citation>
    <scope>NUCLEOTIDE SEQUENCE [LARGE SCALE GENOMIC DNA]</scope>
    <source>
        <strain evidence="4">RMSCC 3488</strain>
    </source>
</reference>
<organism evidence="3 4">
    <name type="scientific">Coccidioides posadasii RMSCC 3488</name>
    <dbReference type="NCBI Taxonomy" id="454284"/>
    <lineage>
        <taxon>Eukaryota</taxon>
        <taxon>Fungi</taxon>
        <taxon>Dikarya</taxon>
        <taxon>Ascomycota</taxon>
        <taxon>Pezizomycotina</taxon>
        <taxon>Eurotiomycetes</taxon>
        <taxon>Eurotiomycetidae</taxon>
        <taxon>Onygenales</taxon>
        <taxon>Onygenaceae</taxon>
        <taxon>Coccidioides</taxon>
    </lineage>
</organism>
<feature type="domain" description="Flavin reductase like" evidence="2">
    <location>
        <begin position="134"/>
        <end position="310"/>
    </location>
</feature>
<reference evidence="3 4" key="1">
    <citation type="submission" date="2007-06" db="EMBL/GenBank/DDBJ databases">
        <title>The Genome Sequence of Coccidioides posadasii RMSCC_3488.</title>
        <authorList>
            <consortium name="Coccidioides Genome Resources Consortium"/>
            <consortium name="The Broad Institute Genome Sequencing Platform"/>
            <person name="Henn M.R."/>
            <person name="Sykes S."/>
            <person name="Young S."/>
            <person name="Jaffe D."/>
            <person name="Berlin A."/>
            <person name="Alvarez P."/>
            <person name="Butler J."/>
            <person name="Gnerre S."/>
            <person name="Grabherr M."/>
            <person name="Mauceli E."/>
            <person name="Brockman W."/>
            <person name="Kodira C."/>
            <person name="Alvarado L."/>
            <person name="Zeng Q."/>
            <person name="Crawford M."/>
            <person name="Antoine C."/>
            <person name="Devon K."/>
            <person name="Galgiani J."/>
            <person name="Orsborn K."/>
            <person name="Lewis M.L."/>
            <person name="Nusbaum C."/>
            <person name="Galagan J."/>
            <person name="Birren B."/>
        </authorList>
    </citation>
    <scope>NUCLEOTIDE SEQUENCE [LARGE SCALE GENOMIC DNA]</scope>
    <source>
        <strain evidence="3 4">RMSCC 3488</strain>
    </source>
</reference>
<evidence type="ECO:0000313" key="4">
    <source>
        <dbReference type="Proteomes" id="UP000054567"/>
    </source>
</evidence>
<dbReference type="PANTHER" id="PTHR30466:SF1">
    <property type="entry name" value="FMN REDUCTASE (NADH) RUTF"/>
    <property type="match status" value="1"/>
</dbReference>
<dbReference type="EMBL" id="DS268109">
    <property type="protein sequence ID" value="KMM65934.1"/>
    <property type="molecule type" value="Genomic_DNA"/>
</dbReference>
<evidence type="ECO:0000259" key="2">
    <source>
        <dbReference type="SMART" id="SM00903"/>
    </source>
</evidence>
<accession>A0A0J6FAF3</accession>
<dbReference type="Gene3D" id="2.30.110.10">
    <property type="entry name" value="Electron Transport, Fmn-binding Protein, Chain A"/>
    <property type="match status" value="1"/>
</dbReference>
<gene>
    <name evidence="3" type="ORF">CPAG_02275</name>
</gene>
<sequence length="351" mass="39383">MPLVRPSRLAQSLRISTLLFQARNSQVSETTALPPQLQLRRYYGRMLRTIVSKHVASITDVVRPVLPPGIASLPKEVEKFTRILAPAQSREAQYAPRNSIFKQNIEAPEDDISTEPYSPAVTDTDIQTQVRKLMRLVPHPVAIITSTHPNSRAESAFRGMTVSSFNTVTLYPEPVVSFNVKVPSETYDAIRLSKRFLVHLLSSNAATANLAREFSRGHENILLEDKKHTFRFTSPASLDRLPAIHQGEPPRLVIHQGKLDNSRFPGSDARPDFPFILECKYYPSSAQVGDHVIVLGTVVKLYGDEPQNQMQEPDTTHSADELCLTYADTRFWKMGKTINPLSKVNRSVTKS</sequence>